<keyword evidence="2" id="KW-1185">Reference proteome</keyword>
<dbReference type="EMBL" id="KZ820268">
    <property type="protein sequence ID" value="PWN48106.1"/>
    <property type="molecule type" value="Genomic_DNA"/>
</dbReference>
<accession>A0ACD0NQL9</accession>
<protein>
    <submittedName>
        <fullName evidence="1">Uncharacterized protein</fullName>
    </submittedName>
</protein>
<organism evidence="1 2">
    <name type="scientific">Violaceomyces palustris</name>
    <dbReference type="NCBI Taxonomy" id="1673888"/>
    <lineage>
        <taxon>Eukaryota</taxon>
        <taxon>Fungi</taxon>
        <taxon>Dikarya</taxon>
        <taxon>Basidiomycota</taxon>
        <taxon>Ustilaginomycotina</taxon>
        <taxon>Ustilaginomycetes</taxon>
        <taxon>Violaceomycetales</taxon>
        <taxon>Violaceomycetaceae</taxon>
        <taxon>Violaceomyces</taxon>
    </lineage>
</organism>
<sequence>MPPRFRNSTGYNYHGQGGASPSDPPLATVTGAGKKNSQLKNRIYSKPLPVDLDGSSLASSSSSSSSSSLSILNPLNHIVRFLAHSHPFYQAKGKQRAASQPEIAQAFYDKATHTVWVVDMEQGKRLLWQRGFFGKGILSRSEPTWKQRREGEIDAMRRGVLTAEQLTQRRRDERKALKIERARAAVRAGQQLPDGIVALGGEITEEDRLVGSRGHERMMKDIERQVEEQMKAEEEEEGQEGQEGQEGALWRGDEQVPDIVPGQARIKGLKYFTEEAKATAAAKAEREARMERERMEESFAGEINQDGEIVVVDMERMQLSLVETFFLSGMLACLEVREDSGEGRVLSIRELYSLCLTSVLPDPLQALSSNSLAQRHLNTLAARPDNPFLINYVAYHHFRSLGWVVKTGLKFCVDYLLYKRGPVFSHAEFAVLVLPSYEDPEDEESSPFLPHSNKGDKSWIWFSTFNRVNTQVLKTLILAHVFVPSIKRIGSERLESPESFVEDLKEGKSFAIKEVAIRRWSPARMKP</sequence>
<dbReference type="Proteomes" id="UP000245626">
    <property type="component" value="Unassembled WGS sequence"/>
</dbReference>
<evidence type="ECO:0000313" key="1">
    <source>
        <dbReference type="EMBL" id="PWN48106.1"/>
    </source>
</evidence>
<reference evidence="1 2" key="1">
    <citation type="journal article" date="2018" name="Mol. Biol. Evol.">
        <title>Broad Genomic Sampling Reveals a Smut Pathogenic Ancestry of the Fungal Clade Ustilaginomycotina.</title>
        <authorList>
            <person name="Kijpornyongpan T."/>
            <person name="Mondo S.J."/>
            <person name="Barry K."/>
            <person name="Sandor L."/>
            <person name="Lee J."/>
            <person name="Lipzen A."/>
            <person name="Pangilinan J."/>
            <person name="LaButti K."/>
            <person name="Hainaut M."/>
            <person name="Henrissat B."/>
            <person name="Grigoriev I.V."/>
            <person name="Spatafora J.W."/>
            <person name="Aime M.C."/>
        </authorList>
    </citation>
    <scope>NUCLEOTIDE SEQUENCE [LARGE SCALE GENOMIC DNA]</scope>
    <source>
        <strain evidence="1 2">SA 807</strain>
    </source>
</reference>
<proteinExistence type="predicted"/>
<gene>
    <name evidence="1" type="ORF">IE53DRAFT_407247</name>
</gene>
<name>A0ACD0NQL9_9BASI</name>
<evidence type="ECO:0000313" key="2">
    <source>
        <dbReference type="Proteomes" id="UP000245626"/>
    </source>
</evidence>